<dbReference type="GO" id="GO:0004523">
    <property type="term" value="F:RNA-DNA hybrid ribonuclease activity"/>
    <property type="evidence" value="ECO:0007669"/>
    <property type="project" value="InterPro"/>
</dbReference>
<dbReference type="EMBL" id="CAJVQA010011919">
    <property type="protein sequence ID" value="CAG8712072.1"/>
    <property type="molecule type" value="Genomic_DNA"/>
</dbReference>
<dbReference type="InterPro" id="IPR011320">
    <property type="entry name" value="RNase_H1_N"/>
</dbReference>
<sequence>MPKITSLKYYAIAKEEKTGIFTSWKECKEYVNRYPEALYKSFFTKIKEHKGKTYLKHVKGHSSIYENEQADKLAYIGSKNLDIELILPVRQNTIKDYFK</sequence>
<name>A0A9N9HY94_9GLOM</name>
<accession>A0A9N9HY94</accession>
<protein>
    <submittedName>
        <fullName evidence="2">17421_t:CDS:1</fullName>
    </submittedName>
</protein>
<reference evidence="2" key="1">
    <citation type="submission" date="2021-06" db="EMBL/GenBank/DDBJ databases">
        <authorList>
            <person name="Kallberg Y."/>
            <person name="Tangrot J."/>
            <person name="Rosling A."/>
        </authorList>
    </citation>
    <scope>NUCLEOTIDE SEQUENCE</scope>
    <source>
        <strain evidence="2">FL966</strain>
    </source>
</reference>
<evidence type="ECO:0000313" key="2">
    <source>
        <dbReference type="EMBL" id="CAG8712072.1"/>
    </source>
</evidence>
<dbReference type="Proteomes" id="UP000789759">
    <property type="component" value="Unassembled WGS sequence"/>
</dbReference>
<evidence type="ECO:0000259" key="1">
    <source>
        <dbReference type="Pfam" id="PF01693"/>
    </source>
</evidence>
<organism evidence="2 3">
    <name type="scientific">Cetraspora pellucida</name>
    <dbReference type="NCBI Taxonomy" id="1433469"/>
    <lineage>
        <taxon>Eukaryota</taxon>
        <taxon>Fungi</taxon>
        <taxon>Fungi incertae sedis</taxon>
        <taxon>Mucoromycota</taxon>
        <taxon>Glomeromycotina</taxon>
        <taxon>Glomeromycetes</taxon>
        <taxon>Diversisporales</taxon>
        <taxon>Gigasporaceae</taxon>
        <taxon>Cetraspora</taxon>
    </lineage>
</organism>
<comment type="caution">
    <text evidence="2">The sequence shown here is derived from an EMBL/GenBank/DDBJ whole genome shotgun (WGS) entry which is preliminary data.</text>
</comment>
<dbReference type="OrthoDB" id="407198at2759"/>
<keyword evidence="3" id="KW-1185">Reference proteome</keyword>
<dbReference type="SUPFAM" id="SSF55658">
    <property type="entry name" value="L9 N-domain-like"/>
    <property type="match status" value="1"/>
</dbReference>
<proteinExistence type="predicted"/>
<evidence type="ECO:0000313" key="3">
    <source>
        <dbReference type="Proteomes" id="UP000789759"/>
    </source>
</evidence>
<dbReference type="InterPro" id="IPR037056">
    <property type="entry name" value="RNase_H1_N_sf"/>
</dbReference>
<dbReference type="AlphaFoldDB" id="A0A9N9HY94"/>
<feature type="domain" description="Ribonuclease H1 N-terminal" evidence="1">
    <location>
        <begin position="8"/>
        <end position="45"/>
    </location>
</feature>
<dbReference type="GO" id="GO:0003676">
    <property type="term" value="F:nucleic acid binding"/>
    <property type="evidence" value="ECO:0007669"/>
    <property type="project" value="InterPro"/>
</dbReference>
<gene>
    <name evidence="2" type="ORF">CPELLU_LOCUS12384</name>
</gene>
<dbReference type="InterPro" id="IPR009027">
    <property type="entry name" value="Ribosomal_bL9/RNase_H1_N"/>
</dbReference>
<dbReference type="Pfam" id="PF01693">
    <property type="entry name" value="Cauli_VI"/>
    <property type="match status" value="1"/>
</dbReference>
<dbReference type="Gene3D" id="3.40.970.10">
    <property type="entry name" value="Ribonuclease H1, N-terminal domain"/>
    <property type="match status" value="1"/>
</dbReference>